<keyword evidence="2" id="KW-0614">Plasmid</keyword>
<protein>
    <submittedName>
        <fullName evidence="2">Uncharacterized protein</fullName>
    </submittedName>
</protein>
<sequence>MFDYFNRPFDTFDWVLIIGCGILFVGHIIWKVFFSDEGRRKIDNEAPPPIMTQKVDDETDAK</sequence>
<accession>A0A0F6RIM4</accession>
<dbReference type="AlphaFoldDB" id="A0A0F6RIM4"/>
<dbReference type="PATRIC" id="fig|1261127.3.peg.5536"/>
<dbReference type="KEGG" id="cama:F384_26695"/>
<feature type="transmembrane region" description="Helical" evidence="1">
    <location>
        <begin position="12"/>
        <end position="34"/>
    </location>
</feature>
<geneLocation type="plasmid" evidence="2">
    <name>unnamed</name>
</geneLocation>
<proteinExistence type="predicted"/>
<dbReference type="RefSeq" id="WP_020996185.1">
    <property type="nucleotide sequence ID" value="NZ_CP011133.1"/>
</dbReference>
<organism evidence="2 3">
    <name type="scientific">Citrobacter amalonaticus Y19</name>
    <dbReference type="NCBI Taxonomy" id="1261127"/>
    <lineage>
        <taxon>Bacteria</taxon>
        <taxon>Pseudomonadati</taxon>
        <taxon>Pseudomonadota</taxon>
        <taxon>Gammaproteobacteria</taxon>
        <taxon>Enterobacterales</taxon>
        <taxon>Enterobacteriaceae</taxon>
        <taxon>Citrobacter</taxon>
    </lineage>
</organism>
<dbReference type="Proteomes" id="UP000034085">
    <property type="component" value="Plasmid"/>
</dbReference>
<keyword evidence="1" id="KW-0472">Membrane</keyword>
<evidence type="ECO:0000313" key="2">
    <source>
        <dbReference type="EMBL" id="AKE62155.1"/>
    </source>
</evidence>
<dbReference type="HOGENOM" id="CLU_2895873_0_0_6"/>
<keyword evidence="1" id="KW-0812">Transmembrane</keyword>
<keyword evidence="1" id="KW-1133">Transmembrane helix</keyword>
<evidence type="ECO:0000313" key="3">
    <source>
        <dbReference type="Proteomes" id="UP000034085"/>
    </source>
</evidence>
<reference evidence="2 3" key="1">
    <citation type="submission" date="2015-03" db="EMBL/GenBank/DDBJ databases">
        <title>Complete genome sequence of Citrobacter amalonaticus Y19.</title>
        <authorList>
            <person name="Park S."/>
        </authorList>
    </citation>
    <scope>NUCLEOTIDE SEQUENCE [LARGE SCALE GENOMIC DNA]</scope>
    <source>
        <strain evidence="2 3">Y19</strain>
        <plasmid evidence="3">Plasmid</plasmid>
    </source>
</reference>
<dbReference type="OrthoDB" id="6624667at2"/>
<evidence type="ECO:0000256" key="1">
    <source>
        <dbReference type="SAM" id="Phobius"/>
    </source>
</evidence>
<dbReference type="EMBL" id="CP011133">
    <property type="protein sequence ID" value="AKE62155.1"/>
    <property type="molecule type" value="Genomic_DNA"/>
</dbReference>
<name>A0A0F6RIM4_CITAM</name>
<gene>
    <name evidence="2" type="ORF">F384_26695</name>
</gene>